<accession>K8Y3E0</accession>
<dbReference type="STRING" id="758847.LSS_04921"/>
<dbReference type="EMBL" id="CP006694">
    <property type="protein sequence ID" value="EKT87954.1"/>
    <property type="molecule type" value="Genomic_DNA"/>
</dbReference>
<reference evidence="1 2" key="2">
    <citation type="journal article" date="2014" name="Emerg. Microbes Infect.">
        <title>Potential impact on kidney infection: a whole-genome analysis of Leptospira santarosai serovar Shermani.</title>
        <authorList>
            <person name="Chou L.F."/>
            <person name="Chen T.W."/>
            <person name="Ko Y.C."/>
            <person name="Pan M.J."/>
            <person name="Tian Y.C."/>
            <person name="Chiu C.H."/>
            <person name="Tang P."/>
            <person name="Hung C.C."/>
            <person name="Yang C.W."/>
        </authorList>
    </citation>
    <scope>NUCLEOTIDE SEQUENCE</scope>
    <source>
        <strain evidence="1 2">LT 821</strain>
    </source>
</reference>
<evidence type="ECO:0000313" key="1">
    <source>
        <dbReference type="EMBL" id="EKT87954.1"/>
    </source>
</evidence>
<dbReference type="Proteomes" id="UP000035800">
    <property type="component" value="Chromosome I"/>
</dbReference>
<protein>
    <submittedName>
        <fullName evidence="1">Uncharacterized protein</fullName>
    </submittedName>
</protein>
<proteinExistence type="predicted"/>
<dbReference type="PATRIC" id="fig|758847.3.peg.1031"/>
<evidence type="ECO:0000313" key="2">
    <source>
        <dbReference type="Proteomes" id="UP000035800"/>
    </source>
</evidence>
<organism evidence="1 2">
    <name type="scientific">Leptospira santarosai serovar Shermani str. LT 821</name>
    <dbReference type="NCBI Taxonomy" id="758847"/>
    <lineage>
        <taxon>Bacteria</taxon>
        <taxon>Pseudomonadati</taxon>
        <taxon>Spirochaetota</taxon>
        <taxon>Spirochaetia</taxon>
        <taxon>Leptospirales</taxon>
        <taxon>Leptospiraceae</taxon>
        <taxon>Leptospira</taxon>
    </lineage>
</organism>
<sequence length="226" mass="26252">MERYSLRDSNVPVRKDFLLINLAKKAKIKIVSFRTMESDLLTIFWTEKIKLTQYIIQTTKNFSSNQLDFSTTSRESVRSFLREMVAGDFFLRVSLPISVGISSILPIPRQSEEEIEKDLVRFRDQFGSPALPIGLKEIITQSAEELFFEDCNPELKPLFLRWKKILVRLEKTIQALSVKDSLKYRYFSVLGIVSLPVAINYFEMQNLAWLRNGIMRITENPGFPSQ</sequence>
<reference evidence="1 2" key="1">
    <citation type="journal article" date="2012" name="Gene">
        <title>Sequence of Leptospira santarosai serovar Shermani genome and prediction of virulence-associated genes.</title>
        <authorList>
            <person name="Chou L.F."/>
            <person name="Chen Y.T."/>
            <person name="Lu C.W."/>
            <person name="Ko Y.C."/>
            <person name="Tang C.Y."/>
            <person name="Pan M.J."/>
            <person name="Tian Y.C."/>
            <person name="Chiu C.H."/>
            <person name="Hung C.C."/>
            <person name="Yang C.W."/>
        </authorList>
    </citation>
    <scope>NUCLEOTIDE SEQUENCE [LARGE SCALE GENOMIC DNA]</scope>
    <source>
        <strain evidence="1">LT 821</strain>
    </source>
</reference>
<dbReference type="AlphaFoldDB" id="K8Y3E0"/>
<gene>
    <name evidence="1" type="ORF">LSS_04921</name>
</gene>
<dbReference type="KEGG" id="lst:LSS_04921"/>
<name>K8Y3E0_9LEPT</name>